<dbReference type="PANTHER" id="PTHR46031:SF37">
    <property type="entry name" value="DRBM DOMAIN-CONTAINING PROTEIN"/>
    <property type="match status" value="1"/>
</dbReference>
<name>A0ABD1MBT9_9FABA</name>
<dbReference type="Pfam" id="PF00035">
    <property type="entry name" value="dsrm"/>
    <property type="match status" value="2"/>
</dbReference>
<comment type="caution">
    <text evidence="5">The sequence shown here is derived from an EMBL/GenBank/DDBJ whole genome shotgun (WGS) entry which is preliminary data.</text>
</comment>
<dbReference type="SMART" id="SM00358">
    <property type="entry name" value="DSRM"/>
    <property type="match status" value="2"/>
</dbReference>
<dbReference type="Proteomes" id="UP001603857">
    <property type="component" value="Unassembled WGS sequence"/>
</dbReference>
<feature type="domain" description="DRBM" evidence="4">
    <location>
        <begin position="73"/>
        <end position="140"/>
    </location>
</feature>
<reference evidence="5 6" key="1">
    <citation type="submission" date="2024-08" db="EMBL/GenBank/DDBJ databases">
        <title>Insights into the chromosomal genome structure of Flemingia macrophylla.</title>
        <authorList>
            <person name="Ding Y."/>
            <person name="Zhao Y."/>
            <person name="Bi W."/>
            <person name="Wu M."/>
            <person name="Zhao G."/>
            <person name="Gong Y."/>
            <person name="Li W."/>
            <person name="Zhang P."/>
        </authorList>
    </citation>
    <scope>NUCLEOTIDE SEQUENCE [LARGE SCALE GENOMIC DNA]</scope>
    <source>
        <strain evidence="5">DYQJB</strain>
        <tissue evidence="5">Leaf</tissue>
    </source>
</reference>
<keyword evidence="2 3" id="KW-0694">RNA-binding</keyword>
<protein>
    <recommendedName>
        <fullName evidence="4">DRBM domain-containing protein</fullName>
    </recommendedName>
</protein>
<organism evidence="5 6">
    <name type="scientific">Flemingia macrophylla</name>
    <dbReference type="NCBI Taxonomy" id="520843"/>
    <lineage>
        <taxon>Eukaryota</taxon>
        <taxon>Viridiplantae</taxon>
        <taxon>Streptophyta</taxon>
        <taxon>Embryophyta</taxon>
        <taxon>Tracheophyta</taxon>
        <taxon>Spermatophyta</taxon>
        <taxon>Magnoliopsida</taxon>
        <taxon>eudicotyledons</taxon>
        <taxon>Gunneridae</taxon>
        <taxon>Pentapetalae</taxon>
        <taxon>rosids</taxon>
        <taxon>fabids</taxon>
        <taxon>Fabales</taxon>
        <taxon>Fabaceae</taxon>
        <taxon>Papilionoideae</taxon>
        <taxon>50 kb inversion clade</taxon>
        <taxon>NPAAA clade</taxon>
        <taxon>indigoferoid/millettioid clade</taxon>
        <taxon>Phaseoleae</taxon>
        <taxon>Flemingia</taxon>
    </lineage>
</organism>
<sequence length="257" mass="27816">MALPVYIATNMGSKHCPLFRASVLVDNTGYISPSIFSTLKAAEQDAARVALEGLPEKFPEEEYPVILENTTPFSKSVLNEYATMLKVAVPKYNTVQLGGAFPLFVSSVIFQDSSYTGDTASRKKDAEKLAASAAIMSILADGATSGILYEMVKKKYTLFAKARLSKYDECIDDLHDSLVAMGKIDVTLSLDHKGKEVTVPVAANNNETRIALPEPSSEMPEHVPSPQATVTEVPYLNLPPELAGVGPVFNSVEKKKL</sequence>
<dbReference type="SUPFAM" id="SSF54768">
    <property type="entry name" value="dsRNA-binding domain-like"/>
    <property type="match status" value="2"/>
</dbReference>
<evidence type="ECO:0000256" key="2">
    <source>
        <dbReference type="ARBA" id="ARBA00022884"/>
    </source>
</evidence>
<dbReference type="PROSITE" id="PS50137">
    <property type="entry name" value="DS_RBD"/>
    <property type="match status" value="2"/>
</dbReference>
<dbReference type="AlphaFoldDB" id="A0ABD1MBT9"/>
<evidence type="ECO:0000313" key="6">
    <source>
        <dbReference type="Proteomes" id="UP001603857"/>
    </source>
</evidence>
<dbReference type="EMBL" id="JBGMDY010000005">
    <property type="protein sequence ID" value="KAL2333239.1"/>
    <property type="molecule type" value="Genomic_DNA"/>
</dbReference>
<keyword evidence="6" id="KW-1185">Reference proteome</keyword>
<proteinExistence type="predicted"/>
<evidence type="ECO:0000256" key="1">
    <source>
        <dbReference type="ARBA" id="ARBA00022737"/>
    </source>
</evidence>
<accession>A0ABD1MBT9</accession>
<dbReference type="Gene3D" id="3.30.160.20">
    <property type="match status" value="2"/>
</dbReference>
<dbReference type="GO" id="GO:0003723">
    <property type="term" value="F:RNA binding"/>
    <property type="evidence" value="ECO:0007669"/>
    <property type="project" value="UniProtKB-UniRule"/>
</dbReference>
<keyword evidence="1" id="KW-0677">Repeat</keyword>
<evidence type="ECO:0000313" key="5">
    <source>
        <dbReference type="EMBL" id="KAL2333239.1"/>
    </source>
</evidence>
<dbReference type="PANTHER" id="PTHR46031">
    <property type="match status" value="1"/>
</dbReference>
<gene>
    <name evidence="5" type="ORF">Fmac_014452</name>
</gene>
<dbReference type="InterPro" id="IPR014720">
    <property type="entry name" value="dsRBD_dom"/>
</dbReference>
<evidence type="ECO:0000259" key="4">
    <source>
        <dbReference type="PROSITE" id="PS50137"/>
    </source>
</evidence>
<evidence type="ECO:0000256" key="3">
    <source>
        <dbReference type="PROSITE-ProRule" id="PRU00266"/>
    </source>
</evidence>
<feature type="domain" description="DRBM" evidence="4">
    <location>
        <begin position="1"/>
        <end position="56"/>
    </location>
</feature>